<reference evidence="7" key="1">
    <citation type="submission" date="2018-09" db="EMBL/GenBank/DDBJ databases">
        <title>Acidovorax cavernicola nov. sp. isolated from Gruta de las Maravillas (Aracena, Spain).</title>
        <authorList>
            <person name="Jurado V."/>
            <person name="Gutierrez-Patricio S."/>
            <person name="Gonzalez-Pimentel J.L."/>
            <person name="Miller A.Z."/>
            <person name="Laiz L."/>
            <person name="Saiz-Jimenez C."/>
        </authorList>
    </citation>
    <scope>NUCLEOTIDE SEQUENCE [LARGE SCALE GENOMIC DNA]</scope>
    <source>
        <strain evidence="7">1011MAR3C25</strain>
    </source>
</reference>
<dbReference type="InterPro" id="IPR036390">
    <property type="entry name" value="WH_DNA-bd_sf"/>
</dbReference>
<dbReference type="GO" id="GO:0000976">
    <property type="term" value="F:transcription cis-regulatory region binding"/>
    <property type="evidence" value="ECO:0007669"/>
    <property type="project" value="TreeGrafter"/>
</dbReference>
<dbReference type="GO" id="GO:0003700">
    <property type="term" value="F:DNA-binding transcription factor activity"/>
    <property type="evidence" value="ECO:0007669"/>
    <property type="project" value="InterPro"/>
</dbReference>
<protein>
    <submittedName>
        <fullName evidence="6">LysR family transcriptional regulator</fullName>
    </submittedName>
</protein>
<comment type="caution">
    <text evidence="6">The sequence shown here is derived from an EMBL/GenBank/DDBJ whole genome shotgun (WGS) entry which is preliminary data.</text>
</comment>
<keyword evidence="2" id="KW-0805">Transcription regulation</keyword>
<dbReference type="SUPFAM" id="SSF53850">
    <property type="entry name" value="Periplasmic binding protein-like II"/>
    <property type="match status" value="1"/>
</dbReference>
<dbReference type="Pfam" id="PF00126">
    <property type="entry name" value="HTH_1"/>
    <property type="match status" value="1"/>
</dbReference>
<keyword evidence="7" id="KW-1185">Reference proteome</keyword>
<keyword evidence="4" id="KW-0804">Transcription</keyword>
<name>A0A418T821_9RHOB</name>
<dbReference type="EMBL" id="QZCG01000001">
    <property type="protein sequence ID" value="RJE89378.1"/>
    <property type="molecule type" value="Genomic_DNA"/>
</dbReference>
<evidence type="ECO:0000259" key="5">
    <source>
        <dbReference type="PROSITE" id="PS50931"/>
    </source>
</evidence>
<dbReference type="SUPFAM" id="SSF46785">
    <property type="entry name" value="Winged helix' DNA-binding domain"/>
    <property type="match status" value="1"/>
</dbReference>
<evidence type="ECO:0000256" key="2">
    <source>
        <dbReference type="ARBA" id="ARBA00023015"/>
    </source>
</evidence>
<dbReference type="InterPro" id="IPR005119">
    <property type="entry name" value="LysR_subst-bd"/>
</dbReference>
<dbReference type="PANTHER" id="PTHR30126">
    <property type="entry name" value="HTH-TYPE TRANSCRIPTIONAL REGULATOR"/>
    <property type="match status" value="1"/>
</dbReference>
<dbReference type="InterPro" id="IPR036388">
    <property type="entry name" value="WH-like_DNA-bd_sf"/>
</dbReference>
<evidence type="ECO:0000256" key="3">
    <source>
        <dbReference type="ARBA" id="ARBA00023125"/>
    </source>
</evidence>
<sequence length="304" mass="33297">MTIDQLRIFLEVARQQHVTQAAAMLNLTQSTVSAAIKALETRHDVQLFNRLGRGIHLTREGEQFVALAEKVLASVRDAEQLLQDFGVGNAGRLKIFASQTVASVWLPQRLVQFHQHCPAISIGLEVSNTQNCVDAIIQGKADAAFIEASVNNAELCQIPVGLDQLVLLVGEQHHWSGTPPRGFGELFETGWILREAGSGTRATFEQKLRAEGYDPEQLDIFLELPSNESVCAAVEGSKLATVISKDVAQPYLSAGRMVAPPFDLPARPFHMIRHKDRHRSRALGLLEEFMAAKRSVTPPPAGGL</sequence>
<dbReference type="InterPro" id="IPR000847">
    <property type="entry name" value="LysR_HTH_N"/>
</dbReference>
<dbReference type="PRINTS" id="PR00039">
    <property type="entry name" value="HTHLYSR"/>
</dbReference>
<dbReference type="Gene3D" id="1.10.10.10">
    <property type="entry name" value="Winged helix-like DNA-binding domain superfamily/Winged helix DNA-binding domain"/>
    <property type="match status" value="1"/>
</dbReference>
<dbReference type="Gene3D" id="3.40.190.290">
    <property type="match status" value="1"/>
</dbReference>
<organism evidence="6 7">
    <name type="scientific">Paracoccus onubensis</name>
    <dbReference type="NCBI Taxonomy" id="1675788"/>
    <lineage>
        <taxon>Bacteria</taxon>
        <taxon>Pseudomonadati</taxon>
        <taxon>Pseudomonadota</taxon>
        <taxon>Alphaproteobacteria</taxon>
        <taxon>Rhodobacterales</taxon>
        <taxon>Paracoccaceae</taxon>
        <taxon>Paracoccus</taxon>
    </lineage>
</organism>
<comment type="similarity">
    <text evidence="1">Belongs to the LysR transcriptional regulatory family.</text>
</comment>
<evidence type="ECO:0000313" key="6">
    <source>
        <dbReference type="EMBL" id="RJE89378.1"/>
    </source>
</evidence>
<evidence type="ECO:0000256" key="1">
    <source>
        <dbReference type="ARBA" id="ARBA00009437"/>
    </source>
</evidence>
<dbReference type="AlphaFoldDB" id="A0A418T821"/>
<evidence type="ECO:0000256" key="4">
    <source>
        <dbReference type="ARBA" id="ARBA00023163"/>
    </source>
</evidence>
<dbReference type="PROSITE" id="PS50931">
    <property type="entry name" value="HTH_LYSR"/>
    <property type="match status" value="1"/>
</dbReference>
<dbReference type="Proteomes" id="UP000284202">
    <property type="component" value="Unassembled WGS sequence"/>
</dbReference>
<dbReference type="FunFam" id="1.10.10.10:FF:000001">
    <property type="entry name" value="LysR family transcriptional regulator"/>
    <property type="match status" value="1"/>
</dbReference>
<dbReference type="OrthoDB" id="9803735at2"/>
<gene>
    <name evidence="6" type="ORF">D3P04_01730</name>
</gene>
<dbReference type="RefSeq" id="WP_119745267.1">
    <property type="nucleotide sequence ID" value="NZ_QZCG01000001.1"/>
</dbReference>
<keyword evidence="3" id="KW-0238">DNA-binding</keyword>
<proteinExistence type="inferred from homology"/>
<accession>A0A418T821</accession>
<feature type="domain" description="HTH lysR-type" evidence="5">
    <location>
        <begin position="1"/>
        <end position="58"/>
    </location>
</feature>
<dbReference type="Pfam" id="PF03466">
    <property type="entry name" value="LysR_substrate"/>
    <property type="match status" value="1"/>
</dbReference>
<dbReference type="PANTHER" id="PTHR30126:SF39">
    <property type="entry name" value="HTH-TYPE TRANSCRIPTIONAL REGULATOR CYSL"/>
    <property type="match status" value="1"/>
</dbReference>
<evidence type="ECO:0000313" key="7">
    <source>
        <dbReference type="Proteomes" id="UP000284202"/>
    </source>
</evidence>